<dbReference type="SUPFAM" id="SSF47802">
    <property type="entry name" value="DNA polymerase beta, N-terminal domain-like"/>
    <property type="match status" value="1"/>
</dbReference>
<gene>
    <name evidence="3" type="ORF">TBK1r_08680</name>
</gene>
<protein>
    <recommendedName>
        <fullName evidence="2">Crossover junction endonuclease MUS81-like HHH domain-containing protein</fullName>
    </recommendedName>
</protein>
<feature type="region of interest" description="Disordered" evidence="1">
    <location>
        <begin position="1"/>
        <end position="24"/>
    </location>
</feature>
<organism evidence="3 4">
    <name type="scientific">Stieleria magnilauensis</name>
    <dbReference type="NCBI Taxonomy" id="2527963"/>
    <lineage>
        <taxon>Bacteria</taxon>
        <taxon>Pseudomonadati</taxon>
        <taxon>Planctomycetota</taxon>
        <taxon>Planctomycetia</taxon>
        <taxon>Pirellulales</taxon>
        <taxon>Pirellulaceae</taxon>
        <taxon>Stieleria</taxon>
    </lineage>
</organism>
<proteinExistence type="predicted"/>
<dbReference type="InterPro" id="IPR010996">
    <property type="entry name" value="HHH_MUS81"/>
</dbReference>
<dbReference type="InterPro" id="IPR027421">
    <property type="entry name" value="DNA_pol_lamdba_lyase_dom_sf"/>
</dbReference>
<dbReference type="Gene3D" id="1.10.150.20">
    <property type="entry name" value="5' to 3' exonuclease, C-terminal subdomain"/>
    <property type="match status" value="1"/>
</dbReference>
<evidence type="ECO:0000259" key="2">
    <source>
        <dbReference type="Pfam" id="PF14716"/>
    </source>
</evidence>
<dbReference type="PANTHER" id="PTHR11276">
    <property type="entry name" value="DNA POLYMERASE TYPE-X FAMILY MEMBER"/>
    <property type="match status" value="1"/>
</dbReference>
<dbReference type="InterPro" id="IPR010994">
    <property type="entry name" value="RuvA_2-like"/>
</dbReference>
<dbReference type="Proteomes" id="UP000318081">
    <property type="component" value="Chromosome"/>
</dbReference>
<dbReference type="SUPFAM" id="SSF47781">
    <property type="entry name" value="RuvA domain 2-like"/>
    <property type="match status" value="1"/>
</dbReference>
<sequence length="314" mass="35583">MDNAESPSSNSSLSSVDDPAERRRVGLDENRRIANHLGEIASLLESQHASEFRVSAYRKAAGTLLNLQTPVRWIDQKHGIEGLIRIETVGQSIASLIDQYLRTGRVPLLDRLRGEATAERIFTTLPTIGPELAHRIYDALHVETLPELYNAAIHGKLGQVPGIGRKRAAAIQEVLAERLRRNPSPMTPLYPQTDRSIPVAEILDVDAEYRRKAEQDKLPKVAPTKFNPGGVAWLPILHTQRDDRHYTALYSNSARAHELNTTKDWVVIYRDDDQQHGRWTVITSQFGKLHGCRIIRGREDECRDIYLRSQQRNQ</sequence>
<evidence type="ECO:0000313" key="3">
    <source>
        <dbReference type="EMBL" id="QDV81944.1"/>
    </source>
</evidence>
<reference evidence="3 4" key="1">
    <citation type="submission" date="2019-02" db="EMBL/GenBank/DDBJ databases">
        <title>Deep-cultivation of Planctomycetes and their phenomic and genomic characterization uncovers novel biology.</title>
        <authorList>
            <person name="Wiegand S."/>
            <person name="Jogler M."/>
            <person name="Boedeker C."/>
            <person name="Pinto D."/>
            <person name="Vollmers J."/>
            <person name="Rivas-Marin E."/>
            <person name="Kohn T."/>
            <person name="Peeters S.H."/>
            <person name="Heuer A."/>
            <person name="Rast P."/>
            <person name="Oberbeckmann S."/>
            <person name="Bunk B."/>
            <person name="Jeske O."/>
            <person name="Meyerdierks A."/>
            <person name="Storesund J.E."/>
            <person name="Kallscheuer N."/>
            <person name="Luecker S."/>
            <person name="Lage O.M."/>
            <person name="Pohl T."/>
            <person name="Merkel B.J."/>
            <person name="Hornburger P."/>
            <person name="Mueller R.-W."/>
            <person name="Bruemmer F."/>
            <person name="Labrenz M."/>
            <person name="Spormann A.M."/>
            <person name="Op den Camp H."/>
            <person name="Overmann J."/>
            <person name="Amann R."/>
            <person name="Jetten M.S.M."/>
            <person name="Mascher T."/>
            <person name="Medema M.H."/>
            <person name="Devos D.P."/>
            <person name="Kaster A.-K."/>
            <person name="Ovreas L."/>
            <person name="Rohde M."/>
            <person name="Galperin M.Y."/>
            <person name="Jogler C."/>
        </authorList>
    </citation>
    <scope>NUCLEOTIDE SEQUENCE [LARGE SCALE GENOMIC DNA]</scope>
    <source>
        <strain evidence="3 4">TBK1r</strain>
    </source>
</reference>
<accession>A0ABX5XIY3</accession>
<dbReference type="RefSeq" id="WP_145207664.1">
    <property type="nucleotide sequence ID" value="NZ_CP036432.1"/>
</dbReference>
<feature type="domain" description="Crossover junction endonuclease MUS81-like HHH" evidence="2">
    <location>
        <begin position="29"/>
        <end position="105"/>
    </location>
</feature>
<dbReference type="InterPro" id="IPR022312">
    <property type="entry name" value="DNA_pol_X"/>
</dbReference>
<dbReference type="Pfam" id="PF14716">
    <property type="entry name" value="HHH_8"/>
    <property type="match status" value="1"/>
</dbReference>
<feature type="compositionally biased region" description="Low complexity" evidence="1">
    <location>
        <begin position="1"/>
        <end position="15"/>
    </location>
</feature>
<dbReference type="PANTHER" id="PTHR11276:SF28">
    <property type="entry name" value="DNA POLYMERASE LAMBDA"/>
    <property type="match status" value="1"/>
</dbReference>
<dbReference type="Pfam" id="PF14520">
    <property type="entry name" value="HHH_5"/>
    <property type="match status" value="1"/>
</dbReference>
<evidence type="ECO:0000313" key="4">
    <source>
        <dbReference type="Proteomes" id="UP000318081"/>
    </source>
</evidence>
<keyword evidence="4" id="KW-1185">Reference proteome</keyword>
<name>A0ABX5XIY3_9BACT</name>
<dbReference type="EMBL" id="CP036432">
    <property type="protein sequence ID" value="QDV81944.1"/>
    <property type="molecule type" value="Genomic_DNA"/>
</dbReference>
<evidence type="ECO:0000256" key="1">
    <source>
        <dbReference type="SAM" id="MobiDB-lite"/>
    </source>
</evidence>
<dbReference type="Gene3D" id="1.10.150.110">
    <property type="entry name" value="DNA polymerase beta, N-terminal domain-like"/>
    <property type="match status" value="1"/>
</dbReference>